<dbReference type="InterPro" id="IPR015797">
    <property type="entry name" value="NUDIX_hydrolase-like_dom_sf"/>
</dbReference>
<dbReference type="Pfam" id="PF00293">
    <property type="entry name" value="NUDIX"/>
    <property type="match status" value="1"/>
</dbReference>
<evidence type="ECO:0000313" key="5">
    <source>
        <dbReference type="EMBL" id="HJG80224.1"/>
    </source>
</evidence>
<dbReference type="PANTHER" id="PTHR43736:SF1">
    <property type="entry name" value="DIHYDRONEOPTERIN TRIPHOSPHATE DIPHOSPHATASE"/>
    <property type="match status" value="1"/>
</dbReference>
<gene>
    <name evidence="5" type="ORF">K8V08_07410</name>
</gene>
<dbReference type="PROSITE" id="PS00893">
    <property type="entry name" value="NUDIX_BOX"/>
    <property type="match status" value="1"/>
</dbReference>
<evidence type="ECO:0000256" key="2">
    <source>
        <dbReference type="ARBA" id="ARBA00022801"/>
    </source>
</evidence>
<evidence type="ECO:0000256" key="3">
    <source>
        <dbReference type="RuleBase" id="RU003476"/>
    </source>
</evidence>
<dbReference type="InterPro" id="IPR000086">
    <property type="entry name" value="NUDIX_hydrolase_dom"/>
</dbReference>
<proteinExistence type="inferred from homology"/>
<evidence type="ECO:0000313" key="6">
    <source>
        <dbReference type="Proteomes" id="UP000784435"/>
    </source>
</evidence>
<dbReference type="Proteomes" id="UP000784435">
    <property type="component" value="Unassembled WGS sequence"/>
</dbReference>
<organism evidence="5 6">
    <name type="scientific">Brevibacterium senegalense</name>
    <dbReference type="NCBI Taxonomy" id="1033736"/>
    <lineage>
        <taxon>Bacteria</taxon>
        <taxon>Bacillati</taxon>
        <taxon>Actinomycetota</taxon>
        <taxon>Actinomycetes</taxon>
        <taxon>Micrococcales</taxon>
        <taxon>Brevibacteriaceae</taxon>
        <taxon>Brevibacterium</taxon>
    </lineage>
</organism>
<sequence>MGFRDYDTRLAAYCVIVEERAGASHVLLSMLREGNSRWGRMWTLPGGGVEYDEGFEAAAIREVREETGYDARLTAMLGARTFVPRTMTGSRDPRPFKCAAVLFEAEVTGGTLGTLEVDGSTEFAAWVPLADVLPPETGDLTDHTSEGPYHSRDGVPVMSTTGYALRLWAGRR</sequence>
<reference evidence="5" key="2">
    <citation type="submission" date="2021-09" db="EMBL/GenBank/DDBJ databases">
        <authorList>
            <person name="Gilroy R."/>
        </authorList>
    </citation>
    <scope>NUCLEOTIDE SEQUENCE</scope>
    <source>
        <strain evidence="5">ChiGjej5B5-7349</strain>
    </source>
</reference>
<evidence type="ECO:0000259" key="4">
    <source>
        <dbReference type="PROSITE" id="PS51462"/>
    </source>
</evidence>
<dbReference type="InterPro" id="IPR020476">
    <property type="entry name" value="Nudix_hydrolase"/>
</dbReference>
<dbReference type="InterPro" id="IPR020084">
    <property type="entry name" value="NUDIX_hydrolase_CS"/>
</dbReference>
<comment type="similarity">
    <text evidence="1 3">Belongs to the Nudix hydrolase family.</text>
</comment>
<feature type="domain" description="Nudix hydrolase" evidence="4">
    <location>
        <begin position="7"/>
        <end position="157"/>
    </location>
</feature>
<accession>A0A921MDG3</accession>
<keyword evidence="2 3" id="KW-0378">Hydrolase</keyword>
<dbReference type="SUPFAM" id="SSF55811">
    <property type="entry name" value="Nudix"/>
    <property type="match status" value="1"/>
</dbReference>
<dbReference type="PROSITE" id="PS51462">
    <property type="entry name" value="NUDIX"/>
    <property type="match status" value="1"/>
</dbReference>
<evidence type="ECO:0000256" key="1">
    <source>
        <dbReference type="ARBA" id="ARBA00005582"/>
    </source>
</evidence>
<dbReference type="AlphaFoldDB" id="A0A921MDG3"/>
<dbReference type="CDD" id="cd02883">
    <property type="entry name" value="NUDIX_Hydrolase"/>
    <property type="match status" value="1"/>
</dbReference>
<dbReference type="PRINTS" id="PR00502">
    <property type="entry name" value="NUDIXFAMILY"/>
</dbReference>
<comment type="caution">
    <text evidence="5">The sequence shown here is derived from an EMBL/GenBank/DDBJ whole genome shotgun (WGS) entry which is preliminary data.</text>
</comment>
<name>A0A921MDG3_9MICO</name>
<protein>
    <submittedName>
        <fullName evidence="5">NUDIX domain-containing protein</fullName>
    </submittedName>
</protein>
<dbReference type="EMBL" id="DYUK01000155">
    <property type="protein sequence ID" value="HJG80224.1"/>
    <property type="molecule type" value="Genomic_DNA"/>
</dbReference>
<reference evidence="5" key="1">
    <citation type="journal article" date="2021" name="PeerJ">
        <title>Extensive microbial diversity within the chicken gut microbiome revealed by metagenomics and culture.</title>
        <authorList>
            <person name="Gilroy R."/>
            <person name="Ravi A."/>
            <person name="Getino M."/>
            <person name="Pursley I."/>
            <person name="Horton D.L."/>
            <person name="Alikhan N.F."/>
            <person name="Baker D."/>
            <person name="Gharbi K."/>
            <person name="Hall N."/>
            <person name="Watson M."/>
            <person name="Adriaenssens E.M."/>
            <person name="Foster-Nyarko E."/>
            <person name="Jarju S."/>
            <person name="Secka A."/>
            <person name="Antonio M."/>
            <person name="Oren A."/>
            <person name="Chaudhuri R.R."/>
            <person name="La Ragione R."/>
            <person name="Hildebrand F."/>
            <person name="Pallen M.J."/>
        </authorList>
    </citation>
    <scope>NUCLEOTIDE SEQUENCE</scope>
    <source>
        <strain evidence="5">ChiGjej5B5-7349</strain>
    </source>
</reference>
<dbReference type="Gene3D" id="3.90.79.10">
    <property type="entry name" value="Nucleoside Triphosphate Pyrophosphohydrolase"/>
    <property type="match status" value="1"/>
</dbReference>
<dbReference type="GO" id="GO:0016787">
    <property type="term" value="F:hydrolase activity"/>
    <property type="evidence" value="ECO:0007669"/>
    <property type="project" value="UniProtKB-KW"/>
</dbReference>
<dbReference type="PANTHER" id="PTHR43736">
    <property type="entry name" value="ADP-RIBOSE PYROPHOSPHATASE"/>
    <property type="match status" value="1"/>
</dbReference>